<name>K0KUP7_WICCF</name>
<gene>
    <name evidence="1" type="ORF">BN7_4733</name>
</gene>
<dbReference type="Proteomes" id="UP000009328">
    <property type="component" value="Unassembled WGS sequence"/>
</dbReference>
<dbReference type="AlphaFoldDB" id="K0KUP7"/>
<accession>K0KUP7</accession>
<organism evidence="1 2">
    <name type="scientific">Wickerhamomyces ciferrii (strain ATCC 14091 / BCRC 22168 / CBS 111 / JCM 3599 / NBRC 0793 / NRRL Y-1031 F-60-10)</name>
    <name type="common">Yeast</name>
    <name type="synonym">Pichia ciferrii</name>
    <dbReference type="NCBI Taxonomy" id="1206466"/>
    <lineage>
        <taxon>Eukaryota</taxon>
        <taxon>Fungi</taxon>
        <taxon>Dikarya</taxon>
        <taxon>Ascomycota</taxon>
        <taxon>Saccharomycotina</taxon>
        <taxon>Saccharomycetes</taxon>
        <taxon>Phaffomycetales</taxon>
        <taxon>Wickerhamomycetaceae</taxon>
        <taxon>Wickerhamomyces</taxon>
    </lineage>
</organism>
<protein>
    <recommendedName>
        <fullName evidence="3">F-box domain-containing protein</fullName>
    </recommendedName>
</protein>
<evidence type="ECO:0000313" key="1">
    <source>
        <dbReference type="EMBL" id="CCH45154.1"/>
    </source>
</evidence>
<reference evidence="1 2" key="1">
    <citation type="journal article" date="2012" name="Eukaryot. Cell">
        <title>Draft genome sequence of Wickerhamomyces ciferrii NRRL Y-1031 F-60-10.</title>
        <authorList>
            <person name="Schneider J."/>
            <person name="Andrea H."/>
            <person name="Blom J."/>
            <person name="Jaenicke S."/>
            <person name="Ruckert C."/>
            <person name="Schorsch C."/>
            <person name="Szczepanowski R."/>
            <person name="Farwick M."/>
            <person name="Goesmann A."/>
            <person name="Puhler A."/>
            <person name="Schaffer S."/>
            <person name="Tauch A."/>
            <person name="Kohler T."/>
            <person name="Brinkrolf K."/>
        </authorList>
    </citation>
    <scope>NUCLEOTIDE SEQUENCE [LARGE SCALE GENOMIC DNA]</scope>
    <source>
        <strain evidence="2">ATCC 14091 / BCRC 22168 / CBS 111 / JCM 3599 / NBRC 0793 / NRRL Y-1031 F-60-10</strain>
    </source>
</reference>
<evidence type="ECO:0008006" key="3">
    <source>
        <dbReference type="Google" id="ProtNLM"/>
    </source>
</evidence>
<dbReference type="EMBL" id="CAIF01000180">
    <property type="protein sequence ID" value="CCH45154.1"/>
    <property type="molecule type" value="Genomic_DNA"/>
</dbReference>
<sequence length="535" mass="62983">MPSIFALNDPNKNFFTHIGEENLKFISSQLNQKDKLNLAKCSTLIYRQIIPKLYESIIIVISYNGKNISQQTKVPFVYSNDVSIISSRLALKKFFKTVNKNILDYNKRIKFSLLIKLFHVYFSMVPKNHKFIDLNSNDTFISLENFEDTFIDCYEYSHESNRKLNSIPNIIVINLLKLTSNLSFCQDISYPSSIYTKLYHNTQCYDFIKRKKVVRGIDSNISTYYRQWREGEFLLDLKKIGSGLKFTFLHLTTLRLSFADPFNAKKILELCNSDILRTLTLDHLNCAYTCRDSVCSSSRNLNNEQMNRKFELYEQFFHSSKITKIFKNLKNLQIITHNGYNRILFRQFLYCIFKHVVRYKVGEFGPGKLKLKSFQIRESTTDFSIVNQVENTFSSNPYVKRMAFDNHHSSTLTILTDLLKISQSNVSIFDILDFNYLQNFTIFARCLPNMMYRKRYEYEIVNKFKRKMMKQTSKLKNNICIRIKVDCYDKGLMIPRDVVYDDVDTDDEEVRLSSEVNDSNGIKMKQIIQSVVTRN</sequence>
<evidence type="ECO:0000313" key="2">
    <source>
        <dbReference type="Proteomes" id="UP000009328"/>
    </source>
</evidence>
<keyword evidence="2" id="KW-1185">Reference proteome</keyword>
<dbReference type="InParanoid" id="K0KUP7"/>
<proteinExistence type="predicted"/>
<comment type="caution">
    <text evidence="1">The sequence shown here is derived from an EMBL/GenBank/DDBJ whole genome shotgun (WGS) entry which is preliminary data.</text>
</comment>
<dbReference type="HOGENOM" id="CLU_509223_0_0_1"/>